<dbReference type="EMBL" id="AP017457">
    <property type="protein sequence ID" value="BAU99453.1"/>
    <property type="molecule type" value="Genomic_DNA"/>
</dbReference>
<dbReference type="PANTHER" id="PTHR44196:SF1">
    <property type="entry name" value="DEHYDROGENASE_REDUCTASE SDR FAMILY MEMBER 7B"/>
    <property type="match status" value="1"/>
</dbReference>
<dbReference type="OrthoDB" id="9775296at2"/>
<name>A0A173LX66_9MICO</name>
<keyword evidence="2" id="KW-0560">Oxidoreductase</keyword>
<dbReference type="InterPro" id="IPR036291">
    <property type="entry name" value="NAD(P)-bd_dom_sf"/>
</dbReference>
<dbReference type="GO" id="GO:0016020">
    <property type="term" value="C:membrane"/>
    <property type="evidence" value="ECO:0007669"/>
    <property type="project" value="TreeGrafter"/>
</dbReference>
<dbReference type="PRINTS" id="PR00080">
    <property type="entry name" value="SDRFAMILY"/>
</dbReference>
<protein>
    <submittedName>
        <fullName evidence="4">Short-chain acyl-CoA dehydrogenase</fullName>
    </submittedName>
</protein>
<dbReference type="Proteomes" id="UP000243847">
    <property type="component" value="Chromosome sequence1"/>
</dbReference>
<dbReference type="GO" id="GO:0016491">
    <property type="term" value="F:oxidoreductase activity"/>
    <property type="evidence" value="ECO:0007669"/>
    <property type="project" value="UniProtKB-KW"/>
</dbReference>
<dbReference type="KEGG" id="amin:AUMI_19110"/>
<proteinExistence type="inferred from homology"/>
<dbReference type="PROSITE" id="PS00061">
    <property type="entry name" value="ADH_SHORT"/>
    <property type="match status" value="1"/>
</dbReference>
<dbReference type="RefSeq" id="WP_096383470.1">
    <property type="nucleotide sequence ID" value="NZ_AP017457.1"/>
</dbReference>
<dbReference type="InterPro" id="IPR002347">
    <property type="entry name" value="SDR_fam"/>
</dbReference>
<evidence type="ECO:0000256" key="2">
    <source>
        <dbReference type="ARBA" id="ARBA00023002"/>
    </source>
</evidence>
<dbReference type="Gene3D" id="3.40.50.720">
    <property type="entry name" value="NAD(P)-binding Rossmann-like Domain"/>
    <property type="match status" value="1"/>
</dbReference>
<dbReference type="CDD" id="cd05233">
    <property type="entry name" value="SDR_c"/>
    <property type="match status" value="1"/>
</dbReference>
<organism evidence="4 5">
    <name type="scientific">Aurantimicrobium minutum</name>
    <dbReference type="NCBI Taxonomy" id="708131"/>
    <lineage>
        <taxon>Bacteria</taxon>
        <taxon>Bacillati</taxon>
        <taxon>Actinomycetota</taxon>
        <taxon>Actinomycetes</taxon>
        <taxon>Micrococcales</taxon>
        <taxon>Microbacteriaceae</taxon>
        <taxon>Aurantimicrobium</taxon>
    </lineage>
</organism>
<sequence length="267" mass="28259">MDIAGKVFVVTGGGNGIARELVLQLLAKGATVAAVDLNAEGLKETKKLAGAGAKLSTHTLNITDRAKVMALPKTVISKHGQVDALVNVAGIIQPFVKVNDLDFDAIERVMNVNLYGTINTVKAFLPELLKRPEGYIANVSSMGGYAPVPGQTIYGATKAAVKLLTEGLHSELMDTKVHVTAIYPGAIATNIAQNSGMAMPANMDPHEANKFKTTSVEVAAHTIIGAIEKNAYKVFIGSDAKTMDKLTRLMPEKAAAMIYKQMKSLLG</sequence>
<dbReference type="InterPro" id="IPR020904">
    <property type="entry name" value="Sc_DH/Rdtase_CS"/>
</dbReference>
<comment type="similarity">
    <text evidence="1 3">Belongs to the short-chain dehydrogenases/reductases (SDR) family.</text>
</comment>
<gene>
    <name evidence="4" type="ORF">AUMI_19110</name>
</gene>
<dbReference type="Pfam" id="PF00106">
    <property type="entry name" value="adh_short"/>
    <property type="match status" value="1"/>
</dbReference>
<evidence type="ECO:0000313" key="5">
    <source>
        <dbReference type="Proteomes" id="UP000243847"/>
    </source>
</evidence>
<evidence type="ECO:0000256" key="1">
    <source>
        <dbReference type="ARBA" id="ARBA00006484"/>
    </source>
</evidence>
<evidence type="ECO:0000256" key="3">
    <source>
        <dbReference type="RuleBase" id="RU000363"/>
    </source>
</evidence>
<evidence type="ECO:0000313" key="4">
    <source>
        <dbReference type="EMBL" id="BAU99453.1"/>
    </source>
</evidence>
<accession>A0A173LX66</accession>
<reference evidence="4 5" key="1">
    <citation type="journal article" date="2016" name="Genome Announc.">
        <title>Complete Genome Sequence of Aurantimicrobium minutum Type Strain KNCT, a Planktonic Ultramicrobacterium Isolated from River Water.</title>
        <authorList>
            <person name="Nakai R."/>
            <person name="Fujisawa T."/>
            <person name="Nakamura Y."/>
            <person name="Nishide H."/>
            <person name="Uchiyama I."/>
            <person name="Baba T."/>
            <person name="Toyoda A."/>
            <person name="Fujiyama A."/>
            <person name="Naganuma T."/>
            <person name="Niki H."/>
        </authorList>
    </citation>
    <scope>NUCLEOTIDE SEQUENCE [LARGE SCALE GENOMIC DNA]</scope>
    <source>
        <strain evidence="4 5">KNC</strain>
    </source>
</reference>
<dbReference type="PANTHER" id="PTHR44196">
    <property type="entry name" value="DEHYDROGENASE/REDUCTASE SDR FAMILY MEMBER 7B"/>
    <property type="match status" value="1"/>
</dbReference>
<dbReference type="SUPFAM" id="SSF51735">
    <property type="entry name" value="NAD(P)-binding Rossmann-fold domains"/>
    <property type="match status" value="1"/>
</dbReference>
<dbReference type="GeneID" id="80452105"/>
<dbReference type="PRINTS" id="PR00081">
    <property type="entry name" value="GDHRDH"/>
</dbReference>
<dbReference type="AlphaFoldDB" id="A0A173LX66"/>